<evidence type="ECO:0000313" key="9">
    <source>
        <dbReference type="Proteomes" id="UP000181976"/>
    </source>
</evidence>
<dbReference type="eggNOG" id="COG0745">
    <property type="taxonomic scope" value="Bacteria"/>
</dbReference>
<sequence length="234" mass="27871">MRYPILNILLVEDDLVFGPKLKEQLRSNGYRVKHCVEGFNGFDSYCNGHFNFCIFDVALSGLDGFSLTERVREKDFFIPIIIISHSEKKEDKRKAFELGVDDYLVKPFDPEELLWRINAIQRRLSYNSKEQFNQEIPLGLFSIDFTHQLLRFENKEQRLTRRECEVLRMLCNRKNQLVKRDEILMQLWGDVDYFHGRSLDVFISKLRRYLKSDPRLKIENIPTVGYILRVPPYL</sequence>
<evidence type="ECO:0000259" key="6">
    <source>
        <dbReference type="PROSITE" id="PS50110"/>
    </source>
</evidence>
<name>A0A1I2E4F4_9BACT</name>
<gene>
    <name evidence="8" type="ORF">SAMN05444380_12140</name>
</gene>
<evidence type="ECO:0000313" key="8">
    <source>
        <dbReference type="EMBL" id="SFE87824.1"/>
    </source>
</evidence>
<organism evidence="8 9">
    <name type="scientific">Thermophagus xiamenensis</name>
    <dbReference type="NCBI Taxonomy" id="385682"/>
    <lineage>
        <taxon>Bacteria</taxon>
        <taxon>Pseudomonadati</taxon>
        <taxon>Bacteroidota</taxon>
        <taxon>Bacteroidia</taxon>
        <taxon>Marinilabiliales</taxon>
        <taxon>Marinilabiliaceae</taxon>
        <taxon>Thermophagus</taxon>
    </lineage>
</organism>
<dbReference type="PANTHER" id="PTHR48111">
    <property type="entry name" value="REGULATOR OF RPOS"/>
    <property type="match status" value="1"/>
</dbReference>
<evidence type="ECO:0000256" key="3">
    <source>
        <dbReference type="ARBA" id="ARBA00023125"/>
    </source>
</evidence>
<feature type="modified residue" description="4-aspartylphosphate" evidence="4">
    <location>
        <position position="56"/>
    </location>
</feature>
<dbReference type="InterPro" id="IPR039420">
    <property type="entry name" value="WalR-like"/>
</dbReference>
<dbReference type="GO" id="GO:0000156">
    <property type="term" value="F:phosphorelay response regulator activity"/>
    <property type="evidence" value="ECO:0007669"/>
    <property type="project" value="TreeGrafter"/>
</dbReference>
<evidence type="ECO:0000256" key="1">
    <source>
        <dbReference type="ARBA" id="ARBA00022553"/>
    </source>
</evidence>
<dbReference type="Gene3D" id="6.10.250.690">
    <property type="match status" value="1"/>
</dbReference>
<dbReference type="GO" id="GO:0032993">
    <property type="term" value="C:protein-DNA complex"/>
    <property type="evidence" value="ECO:0007669"/>
    <property type="project" value="TreeGrafter"/>
</dbReference>
<keyword evidence="2" id="KW-0902">Two-component regulatory system</keyword>
<dbReference type="PROSITE" id="PS50110">
    <property type="entry name" value="RESPONSE_REGULATORY"/>
    <property type="match status" value="1"/>
</dbReference>
<keyword evidence="9" id="KW-1185">Reference proteome</keyword>
<evidence type="ECO:0000256" key="4">
    <source>
        <dbReference type="PROSITE-ProRule" id="PRU00169"/>
    </source>
</evidence>
<evidence type="ECO:0000256" key="2">
    <source>
        <dbReference type="ARBA" id="ARBA00023012"/>
    </source>
</evidence>
<dbReference type="SUPFAM" id="SSF46894">
    <property type="entry name" value="C-terminal effector domain of the bipartite response regulators"/>
    <property type="match status" value="1"/>
</dbReference>
<dbReference type="RefSeq" id="WP_044138861.1">
    <property type="nucleotide sequence ID" value="NZ_AFSL01000105.1"/>
</dbReference>
<evidence type="ECO:0000259" key="7">
    <source>
        <dbReference type="PROSITE" id="PS51755"/>
    </source>
</evidence>
<dbReference type="Pfam" id="PF00072">
    <property type="entry name" value="Response_reg"/>
    <property type="match status" value="1"/>
</dbReference>
<accession>A0A1I2E4F4</accession>
<dbReference type="GO" id="GO:0006355">
    <property type="term" value="P:regulation of DNA-templated transcription"/>
    <property type="evidence" value="ECO:0007669"/>
    <property type="project" value="InterPro"/>
</dbReference>
<dbReference type="STRING" id="385682.SAMN05444380_12140"/>
<dbReference type="CDD" id="cd00383">
    <property type="entry name" value="trans_reg_C"/>
    <property type="match status" value="1"/>
</dbReference>
<feature type="domain" description="OmpR/PhoB-type" evidence="7">
    <location>
        <begin position="133"/>
        <end position="230"/>
    </location>
</feature>
<dbReference type="SMART" id="SM00862">
    <property type="entry name" value="Trans_reg_C"/>
    <property type="match status" value="1"/>
</dbReference>
<dbReference type="Pfam" id="PF00486">
    <property type="entry name" value="Trans_reg_C"/>
    <property type="match status" value="1"/>
</dbReference>
<feature type="domain" description="Response regulatory" evidence="6">
    <location>
        <begin position="7"/>
        <end position="121"/>
    </location>
</feature>
<proteinExistence type="predicted"/>
<dbReference type="SMART" id="SM00448">
    <property type="entry name" value="REC"/>
    <property type="match status" value="1"/>
</dbReference>
<dbReference type="InterPro" id="IPR011006">
    <property type="entry name" value="CheY-like_superfamily"/>
</dbReference>
<evidence type="ECO:0000256" key="5">
    <source>
        <dbReference type="PROSITE-ProRule" id="PRU01091"/>
    </source>
</evidence>
<dbReference type="InterPro" id="IPR001867">
    <property type="entry name" value="OmpR/PhoB-type_DNA-bd"/>
</dbReference>
<dbReference type="InterPro" id="IPR016032">
    <property type="entry name" value="Sig_transdc_resp-reg_C-effctor"/>
</dbReference>
<dbReference type="InterPro" id="IPR001789">
    <property type="entry name" value="Sig_transdc_resp-reg_receiver"/>
</dbReference>
<dbReference type="EMBL" id="FONA01000021">
    <property type="protein sequence ID" value="SFE87824.1"/>
    <property type="molecule type" value="Genomic_DNA"/>
</dbReference>
<dbReference type="PANTHER" id="PTHR48111:SF40">
    <property type="entry name" value="PHOSPHATE REGULON TRANSCRIPTIONAL REGULATORY PROTEIN PHOB"/>
    <property type="match status" value="1"/>
</dbReference>
<keyword evidence="3 5" id="KW-0238">DNA-binding</keyword>
<keyword evidence="1 4" id="KW-0597">Phosphoprotein</keyword>
<dbReference type="Proteomes" id="UP000181976">
    <property type="component" value="Unassembled WGS sequence"/>
</dbReference>
<dbReference type="GO" id="GO:0005829">
    <property type="term" value="C:cytosol"/>
    <property type="evidence" value="ECO:0007669"/>
    <property type="project" value="TreeGrafter"/>
</dbReference>
<dbReference type="SUPFAM" id="SSF52172">
    <property type="entry name" value="CheY-like"/>
    <property type="match status" value="1"/>
</dbReference>
<feature type="DNA-binding region" description="OmpR/PhoB-type" evidence="5">
    <location>
        <begin position="133"/>
        <end position="230"/>
    </location>
</feature>
<dbReference type="GO" id="GO:0000976">
    <property type="term" value="F:transcription cis-regulatory region binding"/>
    <property type="evidence" value="ECO:0007669"/>
    <property type="project" value="TreeGrafter"/>
</dbReference>
<reference evidence="8 9" key="1">
    <citation type="submission" date="2016-10" db="EMBL/GenBank/DDBJ databases">
        <authorList>
            <person name="de Groot N.N."/>
        </authorList>
    </citation>
    <scope>NUCLEOTIDE SEQUENCE [LARGE SCALE GENOMIC DNA]</scope>
    <source>
        <strain evidence="8 9">DSM 19012</strain>
    </source>
</reference>
<dbReference type="InterPro" id="IPR036388">
    <property type="entry name" value="WH-like_DNA-bd_sf"/>
</dbReference>
<dbReference type="Gene3D" id="1.10.10.10">
    <property type="entry name" value="Winged helix-like DNA-binding domain superfamily/Winged helix DNA-binding domain"/>
    <property type="match status" value="1"/>
</dbReference>
<dbReference type="InParanoid" id="A0A1I2E4F4"/>
<dbReference type="PROSITE" id="PS51755">
    <property type="entry name" value="OMPR_PHOB"/>
    <property type="match status" value="1"/>
</dbReference>
<dbReference type="Gene3D" id="3.40.50.2300">
    <property type="match status" value="1"/>
</dbReference>
<protein>
    <submittedName>
        <fullName evidence="8">DNA-binding response regulator, OmpR family, contains REC and winged-helix (WHTH) domain</fullName>
    </submittedName>
</protein>
<dbReference type="AlphaFoldDB" id="A0A1I2E4F4"/>